<keyword evidence="4" id="KW-1185">Reference proteome</keyword>
<evidence type="ECO:0000256" key="1">
    <source>
        <dbReference type="SAM" id="MobiDB-lite"/>
    </source>
</evidence>
<evidence type="ECO:0000313" key="4">
    <source>
        <dbReference type="Proteomes" id="UP000268016"/>
    </source>
</evidence>
<dbReference type="RefSeq" id="WP_123641279.1">
    <property type="nucleotide sequence ID" value="NZ_ML119082.1"/>
</dbReference>
<gene>
    <name evidence="3" type="ORF">EAT49_05485</name>
</gene>
<evidence type="ECO:0000256" key="2">
    <source>
        <dbReference type="SAM" id="Phobius"/>
    </source>
</evidence>
<accession>A0A3N2R8T6</accession>
<sequence>MASPKRQTPLRHDDRRSDRRRPTKADFTVGPSGRVAPASQERGGGADPIRTGPSARPGRTDRPVSAQDDPVRQSIAEQNADRPVAMTPAIRLALGAAAVAAVVVLILLI</sequence>
<proteinExistence type="predicted"/>
<keyword evidence="2" id="KW-1133">Transmembrane helix</keyword>
<organism evidence="3 4">
    <name type="scientific">Histidinibacterium lentulum</name>
    <dbReference type="NCBI Taxonomy" id="2480588"/>
    <lineage>
        <taxon>Bacteria</taxon>
        <taxon>Pseudomonadati</taxon>
        <taxon>Pseudomonadota</taxon>
        <taxon>Alphaproteobacteria</taxon>
        <taxon>Rhodobacterales</taxon>
        <taxon>Paracoccaceae</taxon>
        <taxon>Histidinibacterium</taxon>
    </lineage>
</organism>
<keyword evidence="2" id="KW-0812">Transmembrane</keyword>
<dbReference type="EMBL" id="RDRB01000002">
    <property type="protein sequence ID" value="ROU03746.1"/>
    <property type="molecule type" value="Genomic_DNA"/>
</dbReference>
<comment type="caution">
    <text evidence="3">The sequence shown here is derived from an EMBL/GenBank/DDBJ whole genome shotgun (WGS) entry which is preliminary data.</text>
</comment>
<feature type="transmembrane region" description="Helical" evidence="2">
    <location>
        <begin position="89"/>
        <end position="108"/>
    </location>
</feature>
<name>A0A3N2R8T6_9RHOB</name>
<feature type="region of interest" description="Disordered" evidence="1">
    <location>
        <begin position="1"/>
        <end position="83"/>
    </location>
</feature>
<dbReference type="Proteomes" id="UP000268016">
    <property type="component" value="Unassembled WGS sequence"/>
</dbReference>
<dbReference type="AlphaFoldDB" id="A0A3N2R8T6"/>
<protein>
    <submittedName>
        <fullName evidence="3">Uncharacterized protein</fullName>
    </submittedName>
</protein>
<keyword evidence="2" id="KW-0472">Membrane</keyword>
<evidence type="ECO:0000313" key="3">
    <source>
        <dbReference type="EMBL" id="ROU03746.1"/>
    </source>
</evidence>
<reference evidence="3 4" key="1">
    <citation type="submission" date="2018-10" db="EMBL/GenBank/DDBJ databases">
        <title>Histidinibacterium lentulum gen. nov., sp. nov., a marine bacterium from the culture broth of Picochlorum sp. 122.</title>
        <authorList>
            <person name="Wang G."/>
        </authorList>
    </citation>
    <scope>NUCLEOTIDE SEQUENCE [LARGE SCALE GENOMIC DNA]</scope>
    <source>
        <strain evidence="3 4">B17</strain>
    </source>
</reference>